<accession>G4YL71</accession>
<evidence type="ECO:0000313" key="1">
    <source>
        <dbReference type="EMBL" id="EGZ29986.1"/>
    </source>
</evidence>
<dbReference type="EMBL" id="JH159151">
    <property type="protein sequence ID" value="EGZ29986.1"/>
    <property type="molecule type" value="Genomic_DNA"/>
</dbReference>
<evidence type="ECO:0000313" key="2">
    <source>
        <dbReference type="Proteomes" id="UP000002640"/>
    </source>
</evidence>
<keyword evidence="2" id="KW-1185">Reference proteome</keyword>
<dbReference type="KEGG" id="psoj:PHYSODRAFT_469425"/>
<dbReference type="Proteomes" id="UP000002640">
    <property type="component" value="Unassembled WGS sequence"/>
</dbReference>
<sequence length="685" mass="77873">MVPRRKEPTSIDCEIVEAKGKGPLLELKRYQEQGRLIRVNCATYCDQILDKIDAYYSETAEVLPFICVEGSSGMGKSQLAFALYGRRPYFYWLGGHVQIGDQVLYMNFSSASDAFLKCVENDRVKLVQEDLVLRTESDFYRQELWAYGFIRVLLERCDFKKRGMIRFEEPMALHVTKCDREAVRAAVSNVEKGKGNKLPFFILDEMPPDSDGGLNEAAFQRNVFRACGLLVMLMGTDSKITNLVNHSTKSSGAAHQWVSVVPRFPSYQLLLFTQNEKNTWPEVVGRYSVLGDIAENSRGRFSRLFIDEVVDVFQRDPSVDLCELLDTAFSRVAKETHNSKHFLNSYRGKSAQLLAISYTNAMECESVIEPPQKKQRVQVQTTGMHKHFANLVDKEVTDVSLSNKKLVTDAGGWAPKCSFSAIEDDMLLYLAILGGKRYSSYYDDIDRASYSTKRIFSIVYCNEYAISESTSAPSLDYKRYENMVAHAIFSSSRRNGVRGIGFDDFFQCFLGEFEENTWMQMAVLLEKDVPAHPLTKRKIPFLAPPNAEWPQCILATNLQGCKFGHLVRAPNKDRCDVYVQDVDNKNEKAMLIFECKYRKERINIGVMKGIVDGLNSEWEGWELVVVFCVELAAVDWQHKSIGCVRISRGETAGTVIARWVFQPEQENRKQLVIVIETGEITSSNT</sequence>
<dbReference type="InParanoid" id="G4YL71"/>
<name>G4YL71_PHYSP</name>
<dbReference type="AlphaFoldDB" id="G4YL71"/>
<dbReference type="RefSeq" id="XP_009517261.1">
    <property type="nucleotide sequence ID" value="XM_009518966.1"/>
</dbReference>
<protein>
    <recommendedName>
        <fullName evidence="3">Crinkler (CRN) family protein</fullName>
    </recommendedName>
</protein>
<proteinExistence type="predicted"/>
<organism evidence="1 2">
    <name type="scientific">Phytophthora sojae (strain P6497)</name>
    <name type="common">Soybean stem and root rot agent</name>
    <name type="synonym">Phytophthora megasperma f. sp. glycines</name>
    <dbReference type="NCBI Taxonomy" id="1094619"/>
    <lineage>
        <taxon>Eukaryota</taxon>
        <taxon>Sar</taxon>
        <taxon>Stramenopiles</taxon>
        <taxon>Oomycota</taxon>
        <taxon>Peronosporomycetes</taxon>
        <taxon>Peronosporales</taxon>
        <taxon>Peronosporaceae</taxon>
        <taxon>Phytophthora</taxon>
    </lineage>
</organism>
<reference evidence="1 2" key="1">
    <citation type="journal article" date="2006" name="Science">
        <title>Phytophthora genome sequences uncover evolutionary origins and mechanisms of pathogenesis.</title>
        <authorList>
            <person name="Tyler B.M."/>
            <person name="Tripathy S."/>
            <person name="Zhang X."/>
            <person name="Dehal P."/>
            <person name="Jiang R.H."/>
            <person name="Aerts A."/>
            <person name="Arredondo F.D."/>
            <person name="Baxter L."/>
            <person name="Bensasson D."/>
            <person name="Beynon J.L."/>
            <person name="Chapman J."/>
            <person name="Damasceno C.M."/>
            <person name="Dorrance A.E."/>
            <person name="Dou D."/>
            <person name="Dickerman A.W."/>
            <person name="Dubchak I.L."/>
            <person name="Garbelotto M."/>
            <person name="Gijzen M."/>
            <person name="Gordon S.G."/>
            <person name="Govers F."/>
            <person name="Grunwald N.J."/>
            <person name="Huang W."/>
            <person name="Ivors K.L."/>
            <person name="Jones R.W."/>
            <person name="Kamoun S."/>
            <person name="Krampis K."/>
            <person name="Lamour K.H."/>
            <person name="Lee M.K."/>
            <person name="McDonald W.H."/>
            <person name="Medina M."/>
            <person name="Meijer H.J."/>
            <person name="Nordberg E.K."/>
            <person name="Maclean D.J."/>
            <person name="Ospina-Giraldo M.D."/>
            <person name="Morris P.F."/>
            <person name="Phuntumart V."/>
            <person name="Putnam N.H."/>
            <person name="Rash S."/>
            <person name="Rose J.K."/>
            <person name="Sakihama Y."/>
            <person name="Salamov A.A."/>
            <person name="Savidor A."/>
            <person name="Scheuring C.F."/>
            <person name="Smith B.M."/>
            <person name="Sobral B.W."/>
            <person name="Terry A."/>
            <person name="Torto-Alalibo T.A."/>
            <person name="Win J."/>
            <person name="Xu Z."/>
            <person name="Zhang H."/>
            <person name="Grigoriev I.V."/>
            <person name="Rokhsar D.S."/>
            <person name="Boore J.L."/>
        </authorList>
    </citation>
    <scope>NUCLEOTIDE SEQUENCE [LARGE SCALE GENOMIC DNA]</scope>
    <source>
        <strain evidence="1 2">P6497</strain>
    </source>
</reference>
<dbReference type="GeneID" id="20653813"/>
<evidence type="ECO:0008006" key="3">
    <source>
        <dbReference type="Google" id="ProtNLM"/>
    </source>
</evidence>
<gene>
    <name evidence="1" type="ORF">PHYSODRAFT_469425</name>
</gene>
<dbReference type="OMA" id="NAMECES"/>